<evidence type="ECO:0000256" key="12">
    <source>
        <dbReference type="SAM" id="SignalP"/>
    </source>
</evidence>
<dbReference type="PANTHER" id="PTHR33146">
    <property type="entry name" value="ENDONUCLEASE 4"/>
    <property type="match status" value="1"/>
</dbReference>
<sequence>MGQYSIHHQLVAIVPLFILLLPNIHGWGDDGHVIVCKIAQARLSEAAAEAVKKLLPISAGNDLSTKCSWADHVHHIYPWASALHYANTPEALCSYKNSRDCVDYKKGIKGRCVVAAINNYTTQLLEYGSDTKSRYNLTQSLFFPSHFMGDIHQPLHCGFLSDNGGNAITVRWYKRKQNLHHIWDSTILLTEVDKFYDSDMDEFIDALQQNITKVWADQVEEWENCGDKDLPCPATYASESTIDACKWAYKDATEGSVLNDDYFLSRLPIVNMRLAQAGVRLAAILNRVFEKKLAMSI</sequence>
<dbReference type="Pfam" id="PF02265">
    <property type="entry name" value="S1-P1_nuclease"/>
    <property type="match status" value="1"/>
</dbReference>
<accession>A5A339</accession>
<reference evidence="13" key="1">
    <citation type="submission" date="2007-03" db="EMBL/GenBank/DDBJ databases">
        <title>Molecular cloning, characterization and expression of two S1-type nuclease genes associated with the leaf and stem senescence in soybean (Glycine max L. Merr.).</title>
        <authorList>
            <person name="Yang M.L."/>
            <person name="Han S.Y."/>
            <person name="Yu D.Y."/>
        </authorList>
    </citation>
    <scope>NUCLEOTIDE SEQUENCE</scope>
</reference>
<evidence type="ECO:0000256" key="9">
    <source>
        <dbReference type="ARBA" id="ARBA00022801"/>
    </source>
</evidence>
<feature type="chain" id="PRO_5002677417" description="Aspergillus nuclease S1" evidence="12">
    <location>
        <begin position="27"/>
        <end position="297"/>
    </location>
</feature>
<comment type="subunit">
    <text evidence="3">Monomer.</text>
</comment>
<keyword evidence="7 12" id="KW-0732">Signal</keyword>
<evidence type="ECO:0000256" key="8">
    <source>
        <dbReference type="ARBA" id="ARBA00022759"/>
    </source>
</evidence>
<evidence type="ECO:0000256" key="4">
    <source>
        <dbReference type="ARBA" id="ARBA00012562"/>
    </source>
</evidence>
<keyword evidence="6" id="KW-0479">Metal-binding</keyword>
<evidence type="ECO:0000256" key="5">
    <source>
        <dbReference type="ARBA" id="ARBA00022722"/>
    </source>
</evidence>
<keyword evidence="9" id="KW-0378">Hydrolase</keyword>
<name>A5A339_SOYBN</name>
<dbReference type="KEGG" id="gmx:100101893"/>
<dbReference type="ExpressionAtlas" id="A5A339">
    <property type="expression patterns" value="baseline and differential"/>
</dbReference>
<dbReference type="GO" id="GO:0003676">
    <property type="term" value="F:nucleic acid binding"/>
    <property type="evidence" value="ECO:0007669"/>
    <property type="project" value="InterPro"/>
</dbReference>
<protein>
    <recommendedName>
        <fullName evidence="4">Aspergillus nuclease S1</fullName>
        <ecNumber evidence="4">3.1.30.1</ecNumber>
    </recommendedName>
</protein>
<evidence type="ECO:0000256" key="3">
    <source>
        <dbReference type="ARBA" id="ARBA00011245"/>
    </source>
</evidence>
<comment type="similarity">
    <text evidence="2">Belongs to the nuclease type I family.</text>
</comment>
<evidence type="ECO:0000256" key="10">
    <source>
        <dbReference type="ARBA" id="ARBA00023157"/>
    </source>
</evidence>
<dbReference type="RefSeq" id="NP_001235024.1">
    <property type="nucleotide sequence ID" value="NM_001248095.1"/>
</dbReference>
<dbReference type="PANTHER" id="PTHR33146:SF20">
    <property type="entry name" value="ASPERGILLUS NUCLEASE S1"/>
    <property type="match status" value="1"/>
</dbReference>
<keyword evidence="10" id="KW-1015">Disulfide bond</keyword>
<dbReference type="GeneID" id="100101893"/>
<dbReference type="InterPro" id="IPR008947">
    <property type="entry name" value="PLipase_C/P1_nuclease_dom_sf"/>
</dbReference>
<dbReference type="OrthoDB" id="441446at2759"/>
<gene>
    <name evidence="13" type="primary">EN2</name>
</gene>
<dbReference type="CDD" id="cd11010">
    <property type="entry name" value="S1-P1_nuclease"/>
    <property type="match status" value="1"/>
</dbReference>
<proteinExistence type="evidence at transcript level"/>
<keyword evidence="8 13" id="KW-0255">Endonuclease</keyword>
<evidence type="ECO:0000256" key="7">
    <source>
        <dbReference type="ARBA" id="ARBA00022729"/>
    </source>
</evidence>
<dbReference type="InterPro" id="IPR003154">
    <property type="entry name" value="S1/P1nuclease"/>
</dbReference>
<dbReference type="EC" id="3.1.30.1" evidence="4"/>
<dbReference type="GO" id="GO:0000014">
    <property type="term" value="F:single-stranded DNA endodeoxyribonuclease activity"/>
    <property type="evidence" value="ECO:0007669"/>
    <property type="project" value="UniProtKB-ARBA"/>
</dbReference>
<dbReference type="GO" id="GO:0006308">
    <property type="term" value="P:DNA catabolic process"/>
    <property type="evidence" value="ECO:0007669"/>
    <property type="project" value="InterPro"/>
</dbReference>
<dbReference type="SUPFAM" id="SSF48537">
    <property type="entry name" value="Phospholipase C/P1 nuclease"/>
    <property type="match status" value="1"/>
</dbReference>
<dbReference type="AlphaFoldDB" id="A5A339"/>
<organism evidence="13">
    <name type="scientific">Glycine max</name>
    <name type="common">Soybean</name>
    <name type="synonym">Glycine hispida</name>
    <dbReference type="NCBI Taxonomy" id="3847"/>
    <lineage>
        <taxon>Eukaryota</taxon>
        <taxon>Viridiplantae</taxon>
        <taxon>Streptophyta</taxon>
        <taxon>Embryophyta</taxon>
        <taxon>Tracheophyta</taxon>
        <taxon>Spermatophyta</taxon>
        <taxon>Magnoliopsida</taxon>
        <taxon>eudicotyledons</taxon>
        <taxon>Gunneridae</taxon>
        <taxon>Pentapetalae</taxon>
        <taxon>rosids</taxon>
        <taxon>fabids</taxon>
        <taxon>Fabales</taxon>
        <taxon>Fabaceae</taxon>
        <taxon>Papilionoideae</taxon>
        <taxon>50 kb inversion clade</taxon>
        <taxon>NPAAA clade</taxon>
        <taxon>indigoferoid/millettioid clade</taxon>
        <taxon>Phaseoleae</taxon>
        <taxon>Glycine</taxon>
        <taxon>Glycine subgen. Soja</taxon>
    </lineage>
</organism>
<evidence type="ECO:0000256" key="11">
    <source>
        <dbReference type="ARBA" id="ARBA00023180"/>
    </source>
</evidence>
<keyword evidence="11" id="KW-0325">Glycoprotein</keyword>
<evidence type="ECO:0000256" key="6">
    <source>
        <dbReference type="ARBA" id="ARBA00022723"/>
    </source>
</evidence>
<dbReference type="EMBL" id="EF521873">
    <property type="protein sequence ID" value="ABP68857.1"/>
    <property type="molecule type" value="mRNA"/>
</dbReference>
<evidence type="ECO:0000256" key="1">
    <source>
        <dbReference type="ARBA" id="ARBA00000245"/>
    </source>
</evidence>
<evidence type="ECO:0000313" key="13">
    <source>
        <dbReference type="EMBL" id="ABP68857.1"/>
    </source>
</evidence>
<dbReference type="GO" id="GO:0004521">
    <property type="term" value="F:RNA endonuclease activity"/>
    <property type="evidence" value="ECO:0007669"/>
    <property type="project" value="UniProtKB-ARBA"/>
</dbReference>
<dbReference type="FunFam" id="1.10.575.10:FF:000002">
    <property type="entry name" value="Endonuclease 2"/>
    <property type="match status" value="1"/>
</dbReference>
<dbReference type="GO" id="GO:0046872">
    <property type="term" value="F:metal ion binding"/>
    <property type="evidence" value="ECO:0007669"/>
    <property type="project" value="UniProtKB-KW"/>
</dbReference>
<comment type="catalytic activity">
    <reaction evidence="1">
        <text>Endonucleolytic cleavage to 5'-phosphomononucleotide and 5'-phosphooligonucleotide end-products.</text>
        <dbReference type="EC" id="3.1.30.1"/>
    </reaction>
</comment>
<dbReference type="Gene3D" id="1.10.575.10">
    <property type="entry name" value="P1 Nuclease"/>
    <property type="match status" value="1"/>
</dbReference>
<feature type="signal peptide" evidence="12">
    <location>
        <begin position="1"/>
        <end position="26"/>
    </location>
</feature>
<evidence type="ECO:0000256" key="2">
    <source>
        <dbReference type="ARBA" id="ARBA00009547"/>
    </source>
</evidence>
<keyword evidence="5" id="KW-0540">Nuclease</keyword>